<sequence>MSSIRIVTDSTADIPLAVREELGIEMVPLKIHFGSETFLDAVTLQSASFYEKLVSTAALPTTSQPSPLEFMEVYKRLAEEPGTQIISIHLSSALSGTYQSAVLAGNMMEEEKLGKVNVVDSLSASYGIGVLAVAAAKAAREGHSVEQILTLIQNIRKDYKIYFLVDTLSYLQKGGRIGKASAVLGSLLSIKPILSIDKDGVVAAIDKVRGQRKAMARIIELMQADIPGKALHLVIAHANNLEAADQLRGLIEDNFEVLSVEYIILGPVIGAHAGPGTSAAFIKPV</sequence>
<dbReference type="InterPro" id="IPR050270">
    <property type="entry name" value="DegV_domain_contain"/>
</dbReference>
<dbReference type="Gene3D" id="3.30.1180.10">
    <property type="match status" value="1"/>
</dbReference>
<accession>A0ABS4IXZ8</accession>
<dbReference type="EMBL" id="JAGGLB010000008">
    <property type="protein sequence ID" value="MBP1991424.1"/>
    <property type="molecule type" value="Genomic_DNA"/>
</dbReference>
<dbReference type="SUPFAM" id="SSF82549">
    <property type="entry name" value="DAK1/DegV-like"/>
    <property type="match status" value="1"/>
</dbReference>
<reference evidence="2 3" key="1">
    <citation type="submission" date="2021-03" db="EMBL/GenBank/DDBJ databases">
        <title>Genomic Encyclopedia of Type Strains, Phase IV (KMG-IV): sequencing the most valuable type-strain genomes for metagenomic binning, comparative biology and taxonomic classification.</title>
        <authorList>
            <person name="Goeker M."/>
        </authorList>
    </citation>
    <scope>NUCLEOTIDE SEQUENCE [LARGE SCALE GENOMIC DNA]</scope>
    <source>
        <strain evidence="2 3">DSM 26048</strain>
    </source>
</reference>
<dbReference type="Gene3D" id="3.40.50.10170">
    <property type="match status" value="1"/>
</dbReference>
<dbReference type="RefSeq" id="WP_209972173.1">
    <property type="nucleotide sequence ID" value="NZ_JAGGLB010000008.1"/>
</dbReference>
<dbReference type="PANTHER" id="PTHR33434:SF2">
    <property type="entry name" value="FATTY ACID-BINDING PROTEIN TM_1468"/>
    <property type="match status" value="1"/>
</dbReference>
<dbReference type="PROSITE" id="PS51482">
    <property type="entry name" value="DEGV"/>
    <property type="match status" value="1"/>
</dbReference>
<keyword evidence="1" id="KW-0446">Lipid-binding</keyword>
<name>A0ABS4IXZ8_9BACL</name>
<dbReference type="Pfam" id="PF02645">
    <property type="entry name" value="DegV"/>
    <property type="match status" value="1"/>
</dbReference>
<keyword evidence="3" id="KW-1185">Reference proteome</keyword>
<evidence type="ECO:0000313" key="3">
    <source>
        <dbReference type="Proteomes" id="UP001519287"/>
    </source>
</evidence>
<dbReference type="InterPro" id="IPR043168">
    <property type="entry name" value="DegV_C"/>
</dbReference>
<comment type="caution">
    <text evidence="2">The sequence shown here is derived from an EMBL/GenBank/DDBJ whole genome shotgun (WGS) entry which is preliminary data.</text>
</comment>
<dbReference type="PANTHER" id="PTHR33434">
    <property type="entry name" value="DEGV DOMAIN-CONTAINING PROTEIN DR_1986-RELATED"/>
    <property type="match status" value="1"/>
</dbReference>
<organism evidence="2 3">
    <name type="scientific">Paenibacillus eucommiae</name>
    <dbReference type="NCBI Taxonomy" id="1355755"/>
    <lineage>
        <taxon>Bacteria</taxon>
        <taxon>Bacillati</taxon>
        <taxon>Bacillota</taxon>
        <taxon>Bacilli</taxon>
        <taxon>Bacillales</taxon>
        <taxon>Paenibacillaceae</taxon>
        <taxon>Paenibacillus</taxon>
    </lineage>
</organism>
<protein>
    <submittedName>
        <fullName evidence="2">DegV family protein with EDD domain</fullName>
    </submittedName>
</protein>
<proteinExistence type="predicted"/>
<gene>
    <name evidence="2" type="ORF">J2Z66_003031</name>
</gene>
<dbReference type="Proteomes" id="UP001519287">
    <property type="component" value="Unassembled WGS sequence"/>
</dbReference>
<evidence type="ECO:0000313" key="2">
    <source>
        <dbReference type="EMBL" id="MBP1991424.1"/>
    </source>
</evidence>
<evidence type="ECO:0000256" key="1">
    <source>
        <dbReference type="ARBA" id="ARBA00023121"/>
    </source>
</evidence>
<dbReference type="NCBIfam" id="TIGR00762">
    <property type="entry name" value="DegV"/>
    <property type="match status" value="1"/>
</dbReference>
<dbReference type="InterPro" id="IPR003797">
    <property type="entry name" value="DegV"/>
</dbReference>